<gene>
    <name evidence="2" type="ORF">L9F63_028046</name>
</gene>
<reference evidence="2" key="1">
    <citation type="journal article" date="2023" name="IScience">
        <title>Live-bearing cockroach genome reveals convergent evolutionary mechanisms linked to viviparity in insects and beyond.</title>
        <authorList>
            <person name="Fouks B."/>
            <person name="Harrison M.C."/>
            <person name="Mikhailova A.A."/>
            <person name="Marchal E."/>
            <person name="English S."/>
            <person name="Carruthers M."/>
            <person name="Jennings E.C."/>
            <person name="Chiamaka E.L."/>
            <person name="Frigard R.A."/>
            <person name="Pippel M."/>
            <person name="Attardo G.M."/>
            <person name="Benoit J.B."/>
            <person name="Bornberg-Bauer E."/>
            <person name="Tobe S.S."/>
        </authorList>
    </citation>
    <scope>NUCLEOTIDE SEQUENCE</scope>
    <source>
        <strain evidence="2">Stay&amp;Tobe</strain>
    </source>
</reference>
<evidence type="ECO:0000313" key="3">
    <source>
        <dbReference type="Proteomes" id="UP001233999"/>
    </source>
</evidence>
<name>A0AAD7ZYY6_DIPPU</name>
<comment type="caution">
    <text evidence="2">The sequence shown here is derived from an EMBL/GenBank/DDBJ whole genome shotgun (WGS) entry which is preliminary data.</text>
</comment>
<feature type="compositionally biased region" description="Polar residues" evidence="1">
    <location>
        <begin position="1"/>
        <end position="12"/>
    </location>
</feature>
<sequence length="188" mass="21603">HKTHSQTQNENIKSPHPAPNRTRFDGDLNTRLKCYCYCQDKHTQIVSNKKKTASDILHLTTLFNKSAERRYERIVTAIAFESRIQILVTTNFFFVVLKSVTIVWSVEYLSSTPSKRVRFGAGNLAIGIGIQNFPEGLAVSLPLHAAGFSTWRSFLYCKYYNVIPKERTTVKDKLTNFVKEFAYVYILN</sequence>
<protein>
    <submittedName>
        <fullName evidence="2">Uncharacterized protein</fullName>
    </submittedName>
</protein>
<feature type="region of interest" description="Disordered" evidence="1">
    <location>
        <begin position="1"/>
        <end position="23"/>
    </location>
</feature>
<feature type="non-terminal residue" evidence="2">
    <location>
        <position position="1"/>
    </location>
</feature>
<organism evidence="2 3">
    <name type="scientific">Diploptera punctata</name>
    <name type="common">Pacific beetle cockroach</name>
    <dbReference type="NCBI Taxonomy" id="6984"/>
    <lineage>
        <taxon>Eukaryota</taxon>
        <taxon>Metazoa</taxon>
        <taxon>Ecdysozoa</taxon>
        <taxon>Arthropoda</taxon>
        <taxon>Hexapoda</taxon>
        <taxon>Insecta</taxon>
        <taxon>Pterygota</taxon>
        <taxon>Neoptera</taxon>
        <taxon>Polyneoptera</taxon>
        <taxon>Dictyoptera</taxon>
        <taxon>Blattodea</taxon>
        <taxon>Blaberoidea</taxon>
        <taxon>Blaberidae</taxon>
        <taxon>Diplopterinae</taxon>
        <taxon>Diploptera</taxon>
    </lineage>
</organism>
<evidence type="ECO:0000313" key="2">
    <source>
        <dbReference type="EMBL" id="KAJ9589170.1"/>
    </source>
</evidence>
<evidence type="ECO:0000256" key="1">
    <source>
        <dbReference type="SAM" id="MobiDB-lite"/>
    </source>
</evidence>
<feature type="non-terminal residue" evidence="2">
    <location>
        <position position="188"/>
    </location>
</feature>
<dbReference type="EMBL" id="JASPKZ010005167">
    <property type="protein sequence ID" value="KAJ9589170.1"/>
    <property type="molecule type" value="Genomic_DNA"/>
</dbReference>
<dbReference type="Proteomes" id="UP001233999">
    <property type="component" value="Unassembled WGS sequence"/>
</dbReference>
<dbReference type="AlphaFoldDB" id="A0AAD7ZYY6"/>
<reference evidence="2" key="2">
    <citation type="submission" date="2023-05" db="EMBL/GenBank/DDBJ databases">
        <authorList>
            <person name="Fouks B."/>
        </authorList>
    </citation>
    <scope>NUCLEOTIDE SEQUENCE</scope>
    <source>
        <strain evidence="2">Stay&amp;Tobe</strain>
        <tissue evidence="2">Testes</tissue>
    </source>
</reference>
<proteinExistence type="predicted"/>
<keyword evidence="3" id="KW-1185">Reference proteome</keyword>
<accession>A0AAD7ZYY6</accession>